<dbReference type="EMBL" id="HBUE01077771">
    <property type="protein sequence ID" value="CAG6475995.1"/>
    <property type="molecule type" value="Transcribed_RNA"/>
</dbReference>
<reference evidence="2" key="1">
    <citation type="submission" date="2021-05" db="EMBL/GenBank/DDBJ databases">
        <authorList>
            <person name="Alioto T."/>
            <person name="Alioto T."/>
            <person name="Gomez Garrido J."/>
        </authorList>
    </citation>
    <scope>NUCLEOTIDE SEQUENCE</scope>
</reference>
<sequence length="184" mass="20382">MLFLAVMLIVVMFFVVARFEKMLMPIPILTTSPRPIIPLLPLLVPLLSSLPLVILLPTELLLPSIVLPLLVLMLLLSPLSRLTLLLLPPVTLVLIPALPQLILRLPAHLIERFQPNLVQKLVLLALPVPQQRLLVAQLGVHFRLAFVLFPHPGRVRFPADCSGRNTVRPGCWAGAGFVVRLVGR</sequence>
<feature type="transmembrane region" description="Helical" evidence="1">
    <location>
        <begin position="85"/>
        <end position="103"/>
    </location>
</feature>
<name>A0A8D8FM68_CULPI</name>
<keyword evidence="1" id="KW-0812">Transmembrane</keyword>
<proteinExistence type="predicted"/>
<evidence type="ECO:0000256" key="1">
    <source>
        <dbReference type="SAM" id="Phobius"/>
    </source>
</evidence>
<accession>A0A8D8FM68</accession>
<organism evidence="2">
    <name type="scientific">Culex pipiens</name>
    <name type="common">House mosquito</name>
    <dbReference type="NCBI Taxonomy" id="7175"/>
    <lineage>
        <taxon>Eukaryota</taxon>
        <taxon>Metazoa</taxon>
        <taxon>Ecdysozoa</taxon>
        <taxon>Arthropoda</taxon>
        <taxon>Hexapoda</taxon>
        <taxon>Insecta</taxon>
        <taxon>Pterygota</taxon>
        <taxon>Neoptera</taxon>
        <taxon>Endopterygota</taxon>
        <taxon>Diptera</taxon>
        <taxon>Nematocera</taxon>
        <taxon>Culicoidea</taxon>
        <taxon>Culicidae</taxon>
        <taxon>Culicinae</taxon>
        <taxon>Culicini</taxon>
        <taxon>Culex</taxon>
        <taxon>Culex</taxon>
    </lineage>
</organism>
<feature type="transmembrane region" description="Helical" evidence="1">
    <location>
        <begin position="60"/>
        <end position="79"/>
    </location>
</feature>
<evidence type="ECO:0000313" key="2">
    <source>
        <dbReference type="EMBL" id="CAG6475995.1"/>
    </source>
</evidence>
<keyword evidence="1" id="KW-1133">Transmembrane helix</keyword>
<dbReference type="AlphaFoldDB" id="A0A8D8FM68"/>
<keyword evidence="1" id="KW-0472">Membrane</keyword>
<protein>
    <submittedName>
        <fullName evidence="2">(northern house mosquito) hypothetical protein</fullName>
    </submittedName>
</protein>